<feature type="domain" description="Glycosyltransferase family 28 N-terminal" evidence="11">
    <location>
        <begin position="3"/>
        <end position="137"/>
    </location>
</feature>
<dbReference type="InterPro" id="IPR007235">
    <property type="entry name" value="Glyco_trans_28_C"/>
</dbReference>
<dbReference type="EC" id="2.4.1.227" evidence="10"/>
<protein>
    <recommendedName>
        <fullName evidence="10">UDP-N-acetylglucosamine--N-acetylmuramyl-(pentapeptide) pyrophosphoryl-undecaprenol N-acetylglucosamine transferase</fullName>
        <ecNumber evidence="10">2.4.1.227</ecNumber>
    </recommendedName>
    <alternativeName>
        <fullName evidence="10">Undecaprenyl-PP-MurNAc-pentapeptide-UDPGlcNAc GlcNAc transferase</fullName>
    </alternativeName>
</protein>
<dbReference type="PANTHER" id="PTHR21015">
    <property type="entry name" value="UDP-N-ACETYLGLUCOSAMINE--N-ACETYLMURAMYL-(PENTAPEPTIDE) PYROPHOSPHORYL-UNDECAPRENOL N-ACETYLGLUCOSAMINE TRANSFERASE 1"/>
    <property type="match status" value="1"/>
</dbReference>
<evidence type="ECO:0000256" key="9">
    <source>
        <dbReference type="ARBA" id="ARBA00023316"/>
    </source>
</evidence>
<dbReference type="EMBL" id="SGBC01000002">
    <property type="protein sequence ID" value="RZD16493.1"/>
    <property type="molecule type" value="Genomic_DNA"/>
</dbReference>
<feature type="binding site" evidence="10">
    <location>
        <position position="124"/>
    </location>
    <ligand>
        <name>UDP-N-acetyl-alpha-D-glucosamine</name>
        <dbReference type="ChEBI" id="CHEBI:57705"/>
    </ligand>
</feature>
<evidence type="ECO:0000256" key="3">
    <source>
        <dbReference type="ARBA" id="ARBA00022676"/>
    </source>
</evidence>
<feature type="domain" description="Glycosyl transferase family 28 C-terminal" evidence="12">
    <location>
        <begin position="184"/>
        <end position="330"/>
    </location>
</feature>
<evidence type="ECO:0000256" key="8">
    <source>
        <dbReference type="ARBA" id="ARBA00023306"/>
    </source>
</evidence>
<dbReference type="InterPro" id="IPR006009">
    <property type="entry name" value="GlcNAc_MurG"/>
</dbReference>
<evidence type="ECO:0000256" key="6">
    <source>
        <dbReference type="ARBA" id="ARBA00022984"/>
    </source>
</evidence>
<dbReference type="GO" id="GO:0005975">
    <property type="term" value="P:carbohydrate metabolic process"/>
    <property type="evidence" value="ECO:0007669"/>
    <property type="project" value="InterPro"/>
</dbReference>
<dbReference type="GO" id="GO:0071555">
    <property type="term" value="P:cell wall organization"/>
    <property type="evidence" value="ECO:0007669"/>
    <property type="project" value="UniProtKB-KW"/>
</dbReference>
<dbReference type="Pfam" id="PF03033">
    <property type="entry name" value="Glyco_transf_28"/>
    <property type="match status" value="1"/>
</dbReference>
<evidence type="ECO:0000256" key="1">
    <source>
        <dbReference type="ARBA" id="ARBA00022475"/>
    </source>
</evidence>
<dbReference type="AlphaFoldDB" id="A0A519BGU0"/>
<evidence type="ECO:0000313" key="13">
    <source>
        <dbReference type="EMBL" id="RZD16493.1"/>
    </source>
</evidence>
<dbReference type="Proteomes" id="UP000316562">
    <property type="component" value="Unassembled WGS sequence"/>
</dbReference>
<comment type="caution">
    <text evidence="13">The sequence shown here is derived from an EMBL/GenBank/DDBJ whole genome shotgun (WGS) entry which is preliminary data.</text>
</comment>
<keyword evidence="8 10" id="KW-0131">Cell cycle</keyword>
<dbReference type="SUPFAM" id="SSF53756">
    <property type="entry name" value="UDP-Glycosyltransferase/glycogen phosphorylase"/>
    <property type="match status" value="1"/>
</dbReference>
<keyword evidence="7 10" id="KW-0472">Membrane</keyword>
<keyword evidence="6 10" id="KW-0573">Peptidoglycan synthesis</keyword>
<keyword evidence="1 10" id="KW-1003">Cell membrane</keyword>
<organism evidence="13 14">
    <name type="scientific">Acididesulfobacter guangdongensis</name>
    <dbReference type="NCBI Taxonomy" id="2597225"/>
    <lineage>
        <taxon>Bacteria</taxon>
        <taxon>Deltaproteobacteria</taxon>
        <taxon>Candidatus Acidulodesulfobacterales</taxon>
        <taxon>Candidatus Acididesulfobacter</taxon>
    </lineage>
</organism>
<dbReference type="Pfam" id="PF04101">
    <property type="entry name" value="Glyco_tran_28_C"/>
    <property type="match status" value="1"/>
</dbReference>
<gene>
    <name evidence="10 13" type="primary">murG</name>
    <name evidence="13" type="ORF">EVJ46_05605</name>
</gene>
<dbReference type="GO" id="GO:0005886">
    <property type="term" value="C:plasma membrane"/>
    <property type="evidence" value="ECO:0007669"/>
    <property type="project" value="UniProtKB-SubCell"/>
</dbReference>
<evidence type="ECO:0000256" key="4">
    <source>
        <dbReference type="ARBA" id="ARBA00022679"/>
    </source>
</evidence>
<dbReference type="NCBIfam" id="TIGR01133">
    <property type="entry name" value="murG"/>
    <property type="match status" value="1"/>
</dbReference>
<feature type="binding site" evidence="10">
    <location>
        <position position="191"/>
    </location>
    <ligand>
        <name>UDP-N-acetyl-alpha-D-glucosamine</name>
        <dbReference type="ChEBI" id="CHEBI:57705"/>
    </ligand>
</feature>
<dbReference type="PANTHER" id="PTHR21015:SF22">
    <property type="entry name" value="GLYCOSYLTRANSFERASE"/>
    <property type="match status" value="1"/>
</dbReference>
<feature type="binding site" evidence="10">
    <location>
        <position position="165"/>
    </location>
    <ligand>
        <name>UDP-N-acetyl-alpha-D-glucosamine</name>
        <dbReference type="ChEBI" id="CHEBI:57705"/>
    </ligand>
</feature>
<evidence type="ECO:0000259" key="12">
    <source>
        <dbReference type="Pfam" id="PF04101"/>
    </source>
</evidence>
<comment type="similarity">
    <text evidence="10">Belongs to the glycosyltransferase 28 family. MurG subfamily.</text>
</comment>
<dbReference type="GO" id="GO:0050511">
    <property type="term" value="F:undecaprenyldiphospho-muramoylpentapeptide beta-N-acetylglucosaminyltransferase activity"/>
    <property type="evidence" value="ECO:0007669"/>
    <property type="project" value="UniProtKB-UniRule"/>
</dbReference>
<evidence type="ECO:0000256" key="7">
    <source>
        <dbReference type="ARBA" id="ARBA00023136"/>
    </source>
</evidence>
<dbReference type="GO" id="GO:0009252">
    <property type="term" value="P:peptidoglycan biosynthetic process"/>
    <property type="evidence" value="ECO:0007669"/>
    <property type="project" value="UniProtKB-UniRule"/>
</dbReference>
<proteinExistence type="inferred from homology"/>
<name>A0A519BGU0_ACIG2</name>
<keyword evidence="4 10" id="KW-0808">Transferase</keyword>
<dbReference type="CDD" id="cd03785">
    <property type="entry name" value="GT28_MurG"/>
    <property type="match status" value="1"/>
</dbReference>
<dbReference type="Gene3D" id="3.40.50.2000">
    <property type="entry name" value="Glycogen Phosphorylase B"/>
    <property type="match status" value="2"/>
</dbReference>
<evidence type="ECO:0000256" key="10">
    <source>
        <dbReference type="HAMAP-Rule" id="MF_00033"/>
    </source>
</evidence>
<dbReference type="GO" id="GO:0051991">
    <property type="term" value="F:UDP-N-acetyl-D-glucosamine:N-acetylmuramoyl-L-alanyl-D-glutamyl-meso-2,6-diaminopimelyl-D-alanyl-D-alanine-diphosphoundecaprenol 4-beta-N-acetylglucosaminlytransferase activity"/>
    <property type="evidence" value="ECO:0007669"/>
    <property type="project" value="RHEA"/>
</dbReference>
<accession>A0A519BGU0</accession>
<keyword evidence="5 10" id="KW-0133">Cell shape</keyword>
<feature type="binding site" evidence="10">
    <location>
        <position position="293"/>
    </location>
    <ligand>
        <name>UDP-N-acetyl-alpha-D-glucosamine</name>
        <dbReference type="ChEBI" id="CHEBI:57705"/>
    </ligand>
</feature>
<evidence type="ECO:0000313" key="14">
    <source>
        <dbReference type="Proteomes" id="UP000316562"/>
    </source>
</evidence>
<keyword evidence="3 10" id="KW-0328">Glycosyltransferase</keyword>
<reference evidence="13 14" key="1">
    <citation type="journal article" date="2019" name="ISME J.">
        <title>Insights into ecological role of a new deltaproteobacterial order Candidatus Acidulodesulfobacterales by metagenomics and metatranscriptomics.</title>
        <authorList>
            <person name="Tan S."/>
            <person name="Liu J."/>
            <person name="Fang Y."/>
            <person name="Hedlund B.P."/>
            <person name="Lian Z.H."/>
            <person name="Huang L.Y."/>
            <person name="Li J.T."/>
            <person name="Huang L.N."/>
            <person name="Li W.J."/>
            <person name="Jiang H.C."/>
            <person name="Dong H.L."/>
            <person name="Shu W.S."/>
        </authorList>
    </citation>
    <scope>NUCLEOTIDE SEQUENCE [LARGE SCALE GENOMIC DNA]</scope>
    <source>
        <strain evidence="13">AP2</strain>
    </source>
</reference>
<dbReference type="InterPro" id="IPR004276">
    <property type="entry name" value="GlycoTrans_28_N"/>
</dbReference>
<comment type="pathway">
    <text evidence="10">Cell wall biogenesis; peptidoglycan biosynthesis.</text>
</comment>
<keyword evidence="9 10" id="KW-0961">Cell wall biogenesis/degradation</keyword>
<sequence>MNFVIAGGGTGGHLFPGLAVAEKIKEIDPSANIYFIGTSKGIENKLKDECGLQLYIISATGFSGKKIMNKIKSFADTVAVFKEVKDIFKKIKPDFVLGLGGYSSFVPVFYAKITGVSSGIMEQNLEPGLSNKILGYFKITVFASFKETKKYFPFSKFIFSGNPVRKNILNIVPKPPDVNKKELTIFIFGGSQGASSINRAVMNLISSLDADIKQEITIFHQTGEKDYNDINYFYSNCGIKRYEVFKFTNNIEKYYELSDIIVARSGAGTVSEIIAVKKPAILIPYPYAAKNHQFKNADYLLNINGAYLIKDNENLSKELLQTVEKIFYNRYLLNNIYSSLNKINIQDSALNIADIILGNSK</sequence>
<evidence type="ECO:0000259" key="11">
    <source>
        <dbReference type="Pfam" id="PF03033"/>
    </source>
</evidence>
<feature type="binding site" evidence="10">
    <location>
        <begin position="10"/>
        <end position="12"/>
    </location>
    <ligand>
        <name>UDP-N-acetyl-alpha-D-glucosamine</name>
        <dbReference type="ChEBI" id="CHEBI:57705"/>
    </ligand>
</feature>
<dbReference type="HAMAP" id="MF_00033">
    <property type="entry name" value="MurG"/>
    <property type="match status" value="1"/>
</dbReference>
<comment type="function">
    <text evidence="10">Cell wall formation. Catalyzes the transfer of a GlcNAc subunit on undecaprenyl-pyrophosphoryl-MurNAc-pentapeptide (lipid intermediate I) to form undecaprenyl-pyrophosphoryl-MurNAc-(pentapeptide)GlcNAc (lipid intermediate II).</text>
</comment>
<dbReference type="UniPathway" id="UPA00219"/>
<keyword evidence="2 10" id="KW-0132">Cell division</keyword>
<comment type="catalytic activity">
    <reaction evidence="10">
        <text>di-trans,octa-cis-undecaprenyl diphospho-N-acetyl-alpha-D-muramoyl-L-alanyl-D-glutamyl-meso-2,6-diaminopimeloyl-D-alanyl-D-alanine + UDP-N-acetyl-alpha-D-glucosamine = di-trans,octa-cis-undecaprenyl diphospho-[N-acetyl-alpha-D-glucosaminyl-(1-&gt;4)]-N-acetyl-alpha-D-muramoyl-L-alanyl-D-glutamyl-meso-2,6-diaminopimeloyl-D-alanyl-D-alanine + UDP + H(+)</text>
        <dbReference type="Rhea" id="RHEA:31227"/>
        <dbReference type="ChEBI" id="CHEBI:15378"/>
        <dbReference type="ChEBI" id="CHEBI:57705"/>
        <dbReference type="ChEBI" id="CHEBI:58223"/>
        <dbReference type="ChEBI" id="CHEBI:61387"/>
        <dbReference type="ChEBI" id="CHEBI:61388"/>
        <dbReference type="EC" id="2.4.1.227"/>
    </reaction>
</comment>
<evidence type="ECO:0000256" key="5">
    <source>
        <dbReference type="ARBA" id="ARBA00022960"/>
    </source>
</evidence>
<comment type="caution">
    <text evidence="10">Lacks conserved residue(s) required for the propagation of feature annotation.</text>
</comment>
<dbReference type="GO" id="GO:0008360">
    <property type="term" value="P:regulation of cell shape"/>
    <property type="evidence" value="ECO:0007669"/>
    <property type="project" value="UniProtKB-KW"/>
</dbReference>
<comment type="subcellular location">
    <subcellularLocation>
        <location evidence="10">Cell membrane</location>
        <topology evidence="10">Peripheral membrane protein</topology>
        <orientation evidence="10">Cytoplasmic side</orientation>
    </subcellularLocation>
</comment>
<dbReference type="GO" id="GO:0051301">
    <property type="term" value="P:cell division"/>
    <property type="evidence" value="ECO:0007669"/>
    <property type="project" value="UniProtKB-KW"/>
</dbReference>
<evidence type="ECO:0000256" key="2">
    <source>
        <dbReference type="ARBA" id="ARBA00022618"/>
    </source>
</evidence>